<evidence type="ECO:0000313" key="2">
    <source>
        <dbReference type="EMBL" id="KJE19816.1"/>
    </source>
</evidence>
<dbReference type="PROSITE" id="PS51257">
    <property type="entry name" value="PROKAR_LIPOPROTEIN"/>
    <property type="match status" value="1"/>
</dbReference>
<sequence precursor="true">MRLGSAVVCGVALVALAGCSSTKDGAEAGKVAPAVGAPVTADPFGTFRQRTGVAAFVAAFRTTFPDLADGRSDEAIASDVTHVCLDDLRDPTTGRPAPDGEAAALRRIPSRFERNGITPDTVSARLILALARGTACSRVRVIEEW</sequence>
<proteinExistence type="predicted"/>
<feature type="signal peptide" evidence="1">
    <location>
        <begin position="1"/>
        <end position="17"/>
    </location>
</feature>
<evidence type="ECO:0000256" key="1">
    <source>
        <dbReference type="SAM" id="SignalP"/>
    </source>
</evidence>
<reference evidence="3" key="1">
    <citation type="submission" date="2015-02" db="EMBL/GenBank/DDBJ databases">
        <title>Draft Genome of Frankia sp. CpI1-S.</title>
        <authorList>
            <person name="Oshone R.T."/>
            <person name="Ngom M."/>
            <person name="Ghodhbane-Gtari F."/>
            <person name="Gtari M."/>
            <person name="Morris K."/>
            <person name="Thomas K."/>
            <person name="Sen A."/>
            <person name="Tisa L.S."/>
        </authorList>
    </citation>
    <scope>NUCLEOTIDE SEQUENCE [LARGE SCALE GENOMIC DNA]</scope>
    <source>
        <strain evidence="3">CpI1-S</strain>
    </source>
</reference>
<feature type="chain" id="PRO_5038500856" description="Lipoprotein" evidence="1">
    <location>
        <begin position="18"/>
        <end position="145"/>
    </location>
</feature>
<accession>A0A0D8B6M0</accession>
<dbReference type="Proteomes" id="UP000032545">
    <property type="component" value="Unassembled WGS sequence"/>
</dbReference>
<reference evidence="2 3" key="2">
    <citation type="journal article" date="2016" name="Genome Announc.">
        <title>Permanent Draft Genome Sequences for Two Variants of Frankia sp. Strain CpI1, the First Frankia Strain Isolated from Root Nodules of Comptonia peregrina.</title>
        <authorList>
            <person name="Oshone R."/>
            <person name="Hurst S.G.IV."/>
            <person name="Abebe-Akele F."/>
            <person name="Simpson S."/>
            <person name="Morris K."/>
            <person name="Thomas W.K."/>
            <person name="Tisa L.S."/>
        </authorList>
    </citation>
    <scope>NUCLEOTIDE SEQUENCE [LARGE SCALE GENOMIC DNA]</scope>
    <source>
        <strain evidence="3">CpI1-S</strain>
    </source>
</reference>
<keyword evidence="3" id="KW-1185">Reference proteome</keyword>
<organism evidence="2 3">
    <name type="scientific">Frankia torreyi</name>
    <dbReference type="NCBI Taxonomy" id="1856"/>
    <lineage>
        <taxon>Bacteria</taxon>
        <taxon>Bacillati</taxon>
        <taxon>Actinomycetota</taxon>
        <taxon>Actinomycetes</taxon>
        <taxon>Frankiales</taxon>
        <taxon>Frankiaceae</taxon>
        <taxon>Frankia</taxon>
    </lineage>
</organism>
<evidence type="ECO:0000313" key="3">
    <source>
        <dbReference type="Proteomes" id="UP000032545"/>
    </source>
</evidence>
<dbReference type="EMBL" id="JYFN01000083">
    <property type="protein sequence ID" value="KJE19816.1"/>
    <property type="molecule type" value="Genomic_DNA"/>
</dbReference>
<dbReference type="OrthoDB" id="3218412at2"/>
<dbReference type="AlphaFoldDB" id="A0A0D8B6M0"/>
<name>A0A0D8B6M0_9ACTN</name>
<dbReference type="PATRIC" id="fig|1502723.3.peg.6681"/>
<evidence type="ECO:0008006" key="4">
    <source>
        <dbReference type="Google" id="ProtNLM"/>
    </source>
</evidence>
<keyword evidence="1" id="KW-0732">Signal</keyword>
<comment type="caution">
    <text evidence="2">The sequence shown here is derived from an EMBL/GenBank/DDBJ whole genome shotgun (WGS) entry which is preliminary data.</text>
</comment>
<protein>
    <recommendedName>
        <fullName evidence="4">Lipoprotein</fullName>
    </recommendedName>
</protein>
<gene>
    <name evidence="2" type="ORF">FF36_05890</name>
</gene>